<accession>M7W1G1</accession>
<gene>
    <name evidence="3" type="ORF">KM1_054960</name>
</gene>
<sequence>MKLLLLFLSICYTLAYESNEERHQFYYYLLYYVGTLCVIVIVLCILIAFTWFRMRKSPYVGNLNNLIPSRHNSNYVIETSSGAYCCVSSESVNPKNEIKLKLPH</sequence>
<keyword evidence="2" id="KW-0732">Signal</keyword>
<feature type="transmembrane region" description="Helical" evidence="1">
    <location>
        <begin position="25"/>
        <end position="52"/>
    </location>
</feature>
<evidence type="ECO:0000313" key="4">
    <source>
        <dbReference type="Proteomes" id="UP000030780"/>
    </source>
</evidence>
<keyword evidence="1" id="KW-1133">Transmembrane helix</keyword>
<keyword evidence="1" id="KW-0812">Transmembrane</keyword>
<dbReference type="EMBL" id="KB638034">
    <property type="protein sequence ID" value="EMS14087.1"/>
    <property type="molecule type" value="Genomic_DNA"/>
</dbReference>
<name>M7W1G1_ENTHI</name>
<evidence type="ECO:0000313" key="3">
    <source>
        <dbReference type="EMBL" id="EMS14087.1"/>
    </source>
</evidence>
<proteinExistence type="predicted"/>
<dbReference type="AlphaFoldDB" id="M7W1G1"/>
<organism evidence="3 4">
    <name type="scientific">Entamoeba histolytica HM-3:IMSS</name>
    <dbReference type="NCBI Taxonomy" id="885315"/>
    <lineage>
        <taxon>Eukaryota</taxon>
        <taxon>Amoebozoa</taxon>
        <taxon>Evosea</taxon>
        <taxon>Archamoebae</taxon>
        <taxon>Mastigamoebida</taxon>
        <taxon>Entamoebidae</taxon>
        <taxon>Entamoeba</taxon>
    </lineage>
</organism>
<evidence type="ECO:0000256" key="2">
    <source>
        <dbReference type="SAM" id="SignalP"/>
    </source>
</evidence>
<dbReference type="Proteomes" id="UP000030780">
    <property type="component" value="Unassembled WGS sequence"/>
</dbReference>
<keyword evidence="1" id="KW-0472">Membrane</keyword>
<reference evidence="3 4" key="1">
    <citation type="submission" date="2013-01" db="EMBL/GenBank/DDBJ databases">
        <authorList>
            <person name="Inman J."/>
            <person name="Zafar N."/>
            <person name="Lorenzi H."/>
            <person name="Caler E."/>
        </authorList>
    </citation>
    <scope>NUCLEOTIDE SEQUENCE [LARGE SCALE GENOMIC DNA]</scope>
    <source>
        <strain evidence="3 4">HM-3:IMSS</strain>
    </source>
</reference>
<evidence type="ECO:0000256" key="1">
    <source>
        <dbReference type="SAM" id="Phobius"/>
    </source>
</evidence>
<feature type="signal peptide" evidence="2">
    <location>
        <begin position="1"/>
        <end position="15"/>
    </location>
</feature>
<feature type="chain" id="PRO_5012294145" evidence="2">
    <location>
        <begin position="16"/>
        <end position="104"/>
    </location>
</feature>
<protein>
    <submittedName>
        <fullName evidence="3">Uncharacterized protein</fullName>
    </submittedName>
</protein>
<dbReference type="VEuPathDB" id="AmoebaDB:KM1_054960"/>